<accession>A0A0F9J4J7</accession>
<dbReference type="SUPFAM" id="SSF54060">
    <property type="entry name" value="His-Me finger endonucleases"/>
    <property type="match status" value="1"/>
</dbReference>
<dbReference type="InterPro" id="IPR003615">
    <property type="entry name" value="HNH_nuc"/>
</dbReference>
<reference evidence="2" key="1">
    <citation type="journal article" date="2015" name="Nature">
        <title>Complex archaea that bridge the gap between prokaryotes and eukaryotes.</title>
        <authorList>
            <person name="Spang A."/>
            <person name="Saw J.H."/>
            <person name="Jorgensen S.L."/>
            <person name="Zaremba-Niedzwiedzka K."/>
            <person name="Martijn J."/>
            <person name="Lind A.E."/>
            <person name="van Eijk R."/>
            <person name="Schleper C."/>
            <person name="Guy L."/>
            <person name="Ettema T.J."/>
        </authorList>
    </citation>
    <scope>NUCLEOTIDE SEQUENCE</scope>
</reference>
<name>A0A0F9J4J7_9ZZZZ</name>
<dbReference type="Pfam" id="PF13392">
    <property type="entry name" value="HNH_3"/>
    <property type="match status" value="1"/>
</dbReference>
<dbReference type="AlphaFoldDB" id="A0A0F9J4J7"/>
<gene>
    <name evidence="2" type="ORF">LCGC14_1800690</name>
</gene>
<sequence>MTRMRRHSAGYLLVPDGNRGIYEHRYVMEKLLGRKLSGNEHVHHKDGNKGNNHPSNLQVLSVQEHRRLHRQTQCKVGHVLKDSNVYVRPDNGKRNCLLCIRRRARGNRKHKRDLLRVWRRRNPEKIAEYNLRRNRERREERRIARGFR</sequence>
<dbReference type="EMBL" id="LAZR01017344">
    <property type="protein sequence ID" value="KKM00816.1"/>
    <property type="molecule type" value="Genomic_DNA"/>
</dbReference>
<evidence type="ECO:0000259" key="1">
    <source>
        <dbReference type="Pfam" id="PF13392"/>
    </source>
</evidence>
<proteinExistence type="predicted"/>
<feature type="domain" description="HNH nuclease" evidence="1">
    <location>
        <begin position="24"/>
        <end position="67"/>
    </location>
</feature>
<protein>
    <recommendedName>
        <fullName evidence="1">HNH nuclease domain-containing protein</fullName>
    </recommendedName>
</protein>
<dbReference type="InterPro" id="IPR044925">
    <property type="entry name" value="His-Me_finger_sf"/>
</dbReference>
<comment type="caution">
    <text evidence="2">The sequence shown here is derived from an EMBL/GenBank/DDBJ whole genome shotgun (WGS) entry which is preliminary data.</text>
</comment>
<organism evidence="2">
    <name type="scientific">marine sediment metagenome</name>
    <dbReference type="NCBI Taxonomy" id="412755"/>
    <lineage>
        <taxon>unclassified sequences</taxon>
        <taxon>metagenomes</taxon>
        <taxon>ecological metagenomes</taxon>
    </lineage>
</organism>
<evidence type="ECO:0000313" key="2">
    <source>
        <dbReference type="EMBL" id="KKM00816.1"/>
    </source>
</evidence>
<dbReference type="Gene3D" id="3.90.75.20">
    <property type="match status" value="1"/>
</dbReference>